<proteinExistence type="predicted"/>
<evidence type="ECO:0000313" key="3">
    <source>
        <dbReference type="Proteomes" id="UP000567179"/>
    </source>
</evidence>
<dbReference type="EMBL" id="JAACJJ010000030">
    <property type="protein sequence ID" value="KAF5318684.1"/>
    <property type="molecule type" value="Genomic_DNA"/>
</dbReference>
<evidence type="ECO:0000313" key="2">
    <source>
        <dbReference type="EMBL" id="KAF5318684.1"/>
    </source>
</evidence>
<feature type="compositionally biased region" description="Polar residues" evidence="1">
    <location>
        <begin position="1"/>
        <end position="11"/>
    </location>
</feature>
<comment type="caution">
    <text evidence="2">The sequence shown here is derived from an EMBL/GenBank/DDBJ whole genome shotgun (WGS) entry which is preliminary data.</text>
</comment>
<organism evidence="2 3">
    <name type="scientific">Psilocybe cf. subviscida</name>
    <dbReference type="NCBI Taxonomy" id="2480587"/>
    <lineage>
        <taxon>Eukaryota</taxon>
        <taxon>Fungi</taxon>
        <taxon>Dikarya</taxon>
        <taxon>Basidiomycota</taxon>
        <taxon>Agaricomycotina</taxon>
        <taxon>Agaricomycetes</taxon>
        <taxon>Agaricomycetidae</taxon>
        <taxon>Agaricales</taxon>
        <taxon>Agaricineae</taxon>
        <taxon>Strophariaceae</taxon>
        <taxon>Psilocybe</taxon>
    </lineage>
</organism>
<accession>A0A8H5B8Q4</accession>
<dbReference type="AlphaFoldDB" id="A0A8H5B8Q4"/>
<evidence type="ECO:0008006" key="4">
    <source>
        <dbReference type="Google" id="ProtNLM"/>
    </source>
</evidence>
<sequence>MEHVNDSQAASTDARAPIAKVSQHLPSDKNETRSNSIVFDDFFNFELIYLNVDDVIFTAHKEWFMEPGCCFKHLFSMPVQDPSNIEGSRPETPLVLNGTTTTDFRSFLCALYPQARPNAKYEEWIGALRLATRWDFVNTRNKSISALNLIIGLRPSYDKVNAGIEFRVANWLKEGLQELVQKDNLDPDTLTSEPYSLNWKTAARLLYAQVLYKRGEVMRSTLPMRQNMQCIACNVNYGISYGQTWCCRSCGAGSEYSPQNLVKKNFPAELQDAVYIPPDASL</sequence>
<reference evidence="2 3" key="1">
    <citation type="journal article" date="2020" name="ISME J.">
        <title>Uncovering the hidden diversity of litter-decomposition mechanisms in mushroom-forming fungi.</title>
        <authorList>
            <person name="Floudas D."/>
            <person name="Bentzer J."/>
            <person name="Ahren D."/>
            <person name="Johansson T."/>
            <person name="Persson P."/>
            <person name="Tunlid A."/>
        </authorList>
    </citation>
    <scope>NUCLEOTIDE SEQUENCE [LARGE SCALE GENOMIC DNA]</scope>
    <source>
        <strain evidence="2 3">CBS 101986</strain>
    </source>
</reference>
<dbReference type="Proteomes" id="UP000567179">
    <property type="component" value="Unassembled WGS sequence"/>
</dbReference>
<dbReference type="OrthoDB" id="3199068at2759"/>
<name>A0A8H5B8Q4_9AGAR</name>
<protein>
    <recommendedName>
        <fullName evidence="4">BTB domain-containing protein</fullName>
    </recommendedName>
</protein>
<gene>
    <name evidence="2" type="ORF">D9619_010679</name>
</gene>
<keyword evidence="3" id="KW-1185">Reference proteome</keyword>
<evidence type="ECO:0000256" key="1">
    <source>
        <dbReference type="SAM" id="MobiDB-lite"/>
    </source>
</evidence>
<feature type="region of interest" description="Disordered" evidence="1">
    <location>
        <begin position="1"/>
        <end position="30"/>
    </location>
</feature>